<keyword evidence="5" id="KW-0539">Nucleus</keyword>
<reference evidence="7" key="5">
    <citation type="submission" date="2011-05" db="EMBL/GenBank/DDBJ databases">
        <authorList>
            <consortium name="VectorBase"/>
        </authorList>
    </citation>
    <scope>NUCLEOTIDE SEQUENCE</scope>
    <source>
        <strain evidence="7">PEST</strain>
    </source>
</reference>
<dbReference type="PANTHER" id="PTHR15741:SF27">
    <property type="entry name" value="TRANSCRIPTION FACTOR AP-4"/>
    <property type="match status" value="1"/>
</dbReference>
<feature type="region of interest" description="Disordered" evidence="6">
    <location>
        <begin position="428"/>
        <end position="447"/>
    </location>
</feature>
<reference evidence="7" key="3">
    <citation type="journal article" date="2004" name="Trends Parasitol.">
        <title>The Anopheles gambiae genome: an update.</title>
        <authorList>
            <person name="Mongin E."/>
            <person name="Louis C."/>
            <person name="Holt R.A."/>
            <person name="Birney E."/>
            <person name="Collins F.H."/>
        </authorList>
    </citation>
    <scope>NUCLEOTIDE SEQUENCE</scope>
    <source>
        <strain evidence="7">PEST</strain>
    </source>
</reference>
<feature type="compositionally biased region" description="Polar residues" evidence="6">
    <location>
        <begin position="428"/>
        <end position="437"/>
    </location>
</feature>
<dbReference type="VEuPathDB" id="VectorBase:AGAMI1_005129"/>
<dbReference type="VEuPathDB" id="VectorBase:AGAP010201"/>
<feature type="non-terminal residue" evidence="7">
    <location>
        <position position="1"/>
    </location>
</feature>
<dbReference type="GO" id="GO:0005634">
    <property type="term" value="C:nucleus"/>
    <property type="evidence" value="ECO:0007669"/>
    <property type="project" value="UniProtKB-SubCell"/>
</dbReference>
<feature type="compositionally biased region" description="Low complexity" evidence="6">
    <location>
        <begin position="580"/>
        <end position="600"/>
    </location>
</feature>
<proteinExistence type="predicted"/>
<evidence type="ECO:0000256" key="1">
    <source>
        <dbReference type="ARBA" id="ARBA00004123"/>
    </source>
</evidence>
<dbReference type="eggNOG" id="KOG0561">
    <property type="taxonomic scope" value="Eukaryota"/>
</dbReference>
<evidence type="ECO:0000256" key="5">
    <source>
        <dbReference type="ARBA" id="ARBA00023242"/>
    </source>
</evidence>
<dbReference type="PhylomeDB" id="A7UV65"/>
<evidence type="ECO:0000256" key="6">
    <source>
        <dbReference type="SAM" id="MobiDB-lite"/>
    </source>
</evidence>
<reference evidence="7" key="1">
    <citation type="journal article" date="2002" name="Science">
        <title>The genome sequence of the malaria mosquito Anopheles gambiae.</title>
        <authorList>
            <person name="Holt R.A."/>
            <person name="Subramanian G.M."/>
            <person name="Halpern A."/>
            <person name="Sutton G.G."/>
            <person name="Charlab R."/>
            <person name="Nusskern D.R."/>
            <person name="Wincker P."/>
            <person name="Clark A.G."/>
            <person name="Ribeiro J.M."/>
            <person name="Wides R."/>
            <person name="Salzberg S.L."/>
            <person name="Loftus B."/>
            <person name="Yandell M."/>
            <person name="Majoros W.H."/>
            <person name="Rusch D.B."/>
            <person name="Lai Z."/>
            <person name="Kraft C.L."/>
            <person name="Abril J.F."/>
            <person name="Anthouard V."/>
            <person name="Arensburger P."/>
            <person name="Atkinson P.W."/>
            <person name="Baden H."/>
            <person name="de Berardinis V."/>
            <person name="Baldwin D."/>
            <person name="Benes V."/>
            <person name="Biedler J."/>
            <person name="Blass C."/>
            <person name="Bolanos R."/>
            <person name="Boscus D."/>
            <person name="Barnstead M."/>
            <person name="Cai S."/>
            <person name="Center A."/>
            <person name="Chaturverdi K."/>
            <person name="Christophides G.K."/>
            <person name="Chrystal M.A."/>
            <person name="Clamp M."/>
            <person name="Cravchik A."/>
            <person name="Curwen V."/>
            <person name="Dana A."/>
            <person name="Delcher A."/>
            <person name="Dew I."/>
            <person name="Evans C.A."/>
            <person name="Flanigan M."/>
            <person name="Grundschober-Freimoser A."/>
            <person name="Friedli L."/>
            <person name="Gu Z."/>
            <person name="Guan P."/>
            <person name="Guigo R."/>
            <person name="Hillenmeyer M.E."/>
            <person name="Hladun S.L."/>
            <person name="Hogan J.R."/>
            <person name="Hong Y.S."/>
            <person name="Hoover J."/>
            <person name="Jaillon O."/>
            <person name="Ke Z."/>
            <person name="Kodira C."/>
            <person name="Kokoza E."/>
            <person name="Koutsos A."/>
            <person name="Letunic I."/>
            <person name="Levitsky A."/>
            <person name="Liang Y."/>
            <person name="Lin J.J."/>
            <person name="Lobo N.F."/>
            <person name="Lopez J.R."/>
            <person name="Malek J.A."/>
            <person name="McIntosh T.C."/>
            <person name="Meister S."/>
            <person name="Miller J."/>
            <person name="Mobarry C."/>
            <person name="Mongin E."/>
            <person name="Murphy S.D."/>
            <person name="O'Brochta D.A."/>
            <person name="Pfannkoch C."/>
            <person name="Qi R."/>
            <person name="Regier M.A."/>
            <person name="Remington K."/>
            <person name="Shao H."/>
            <person name="Sharakhova M.V."/>
            <person name="Sitter C.D."/>
            <person name="Shetty J."/>
            <person name="Smith T.J."/>
            <person name="Strong R."/>
            <person name="Sun J."/>
            <person name="Thomasova D."/>
            <person name="Ton L.Q."/>
            <person name="Topalis P."/>
            <person name="Tu Z."/>
            <person name="Unger M.F."/>
            <person name="Walenz B."/>
            <person name="Wang A."/>
            <person name="Wang J."/>
            <person name="Wang M."/>
            <person name="Wang X."/>
            <person name="Woodford K.J."/>
            <person name="Wortman J.R."/>
            <person name="Wu M."/>
            <person name="Yao A."/>
            <person name="Zdobnov E.M."/>
            <person name="Zhang H."/>
            <person name="Zhao Q."/>
            <person name="Zhao S."/>
            <person name="Zhu S.C."/>
            <person name="Zhimulev I."/>
            <person name="Coluzzi M."/>
            <person name="della Torre A."/>
            <person name="Roth C.W."/>
            <person name="Louis C."/>
            <person name="Kalush F."/>
            <person name="Mural R.J."/>
            <person name="Myers E.W."/>
            <person name="Adams M.D."/>
            <person name="Smith H.O."/>
            <person name="Broder S."/>
            <person name="Gardner M.J."/>
            <person name="Fraser C.M."/>
            <person name="Birney E."/>
            <person name="Bork P."/>
            <person name="Brey P.T."/>
            <person name="Venter J.C."/>
            <person name="Weissenbach J."/>
            <person name="Kafatos F.C."/>
            <person name="Collins F.H."/>
            <person name="Hoffman S.L."/>
        </authorList>
    </citation>
    <scope>NUCLEOTIDE SEQUENCE [LARGE SCALE GENOMIC DNA]</scope>
    <source>
        <strain evidence="7">PEST</strain>
    </source>
</reference>
<evidence type="ECO:0000256" key="3">
    <source>
        <dbReference type="ARBA" id="ARBA00023125"/>
    </source>
</evidence>
<evidence type="ECO:0000256" key="2">
    <source>
        <dbReference type="ARBA" id="ARBA00023015"/>
    </source>
</evidence>
<keyword evidence="2" id="KW-0805">Transcription regulation</keyword>
<dbReference type="InterPro" id="IPR052207">
    <property type="entry name" value="Max-like/E-box_TFs"/>
</dbReference>
<sequence>FVFSFFQAAILQQTAEYIYSLEQEKTRLLSQNCQLKRTIDQQDHNGTPDVSQSTTQIVPGSTANGGVVISQQQQLVTNAGGNGQPGAIVATVAKKRKIDTNVAVQPVSDSSDEGLGSMSPEPVSLRGVSVTSNGSNLSNAHSGTTTISSPSTQGRQCTTVNFSVKDYLELKHQLEVERRQKMIIEEQLKALERQIYPTRIQYQESSELIDVAVSIIHKPASSGATTAVSGKLARVPAELESGIQVISLDSSSLGKNQHVVVCSSELIEEALTMQTVPAASKPVVMPVKEEKIYIKRSRSRSPTIGEATVVTLPPKKNRYPSILEAAIKAEPKVEVERIDSPSSIVVNDEQMMVSTTGAHLVGTSASLSNVQQPRLNCNYRHNLETIVEAIRHLEGDAFDAVVPTQQQQQQQQPSLHQPEVPLALTTVSKQQTSVMQSKTERDHRQSQLEPYLKFRTAPIVSAGAVHASANTANSTGTASNVVTVTPQIGSIISVSIAPSGSNGLSAGSSSHSPAAAASSTTTSTIVANSSVVSANMPQQQPLPNTLTTAAQILQQQQHKATPLLVSVGSGNVSKLKYANNNGGSSSFGSGTKTTVSSSNSISGGHPNVVITYQKSMDGA</sequence>
<comment type="subcellular location">
    <subcellularLocation>
        <location evidence="1">Nucleus</location>
    </subcellularLocation>
</comment>
<dbReference type="AlphaFoldDB" id="A7UV65"/>
<accession>A7UV65</accession>
<protein>
    <submittedName>
        <fullName evidence="7">AGAP010201-PA</fullName>
    </submittedName>
</protein>
<dbReference type="PaxDb" id="7165-AGAP010201-PA"/>
<keyword evidence="3" id="KW-0238">DNA-binding</keyword>
<dbReference type="GO" id="GO:0003677">
    <property type="term" value="F:DNA binding"/>
    <property type="evidence" value="ECO:0007669"/>
    <property type="project" value="UniProtKB-KW"/>
</dbReference>
<reference evidence="7" key="4">
    <citation type="journal article" date="2007" name="Genome Biol.">
        <title>Update of the Anopheles gambiae PEST genome assembly.</title>
        <authorList>
            <person name="Sharakhova M.V."/>
            <person name="Hammond M.P."/>
            <person name="Lobo N.F."/>
            <person name="Krzywinski J."/>
            <person name="Unger M.F."/>
            <person name="Hillenmeyer M.E."/>
            <person name="Bruggner R.V."/>
            <person name="Birney E."/>
            <person name="Collins F.H."/>
        </authorList>
    </citation>
    <scope>NUCLEOTIDE SEQUENCE</scope>
    <source>
        <strain evidence="7">PEST</strain>
    </source>
</reference>
<feature type="region of interest" description="Disordered" evidence="6">
    <location>
        <begin position="580"/>
        <end position="607"/>
    </location>
</feature>
<keyword evidence="4" id="KW-0804">Transcription</keyword>
<comment type="caution">
    <text evidence="7">The sequence shown here is derived from an EMBL/GenBank/DDBJ whole genome shotgun (WGS) entry which is preliminary data.</text>
</comment>
<evidence type="ECO:0000256" key="4">
    <source>
        <dbReference type="ARBA" id="ARBA00023163"/>
    </source>
</evidence>
<organism evidence="7">
    <name type="scientific">Anopheles gambiae</name>
    <name type="common">African malaria mosquito</name>
    <dbReference type="NCBI Taxonomy" id="7165"/>
    <lineage>
        <taxon>Eukaryota</taxon>
        <taxon>Metazoa</taxon>
        <taxon>Ecdysozoa</taxon>
        <taxon>Arthropoda</taxon>
        <taxon>Hexapoda</taxon>
        <taxon>Insecta</taxon>
        <taxon>Pterygota</taxon>
        <taxon>Neoptera</taxon>
        <taxon>Endopterygota</taxon>
        <taxon>Diptera</taxon>
        <taxon>Nematocera</taxon>
        <taxon>Culicoidea</taxon>
        <taxon>Culicidae</taxon>
        <taxon>Anophelinae</taxon>
        <taxon>Anopheles</taxon>
    </lineage>
</organism>
<name>A7UV65_ANOGA</name>
<dbReference type="STRING" id="7165.A7UV65"/>
<dbReference type="PANTHER" id="PTHR15741">
    <property type="entry name" value="BASIC HELIX-LOOP-HELIX ZIP TRANSCRIPTION FACTOR"/>
    <property type="match status" value="1"/>
</dbReference>
<dbReference type="HOGENOM" id="CLU_462484_0_0_1"/>
<feature type="region of interest" description="Disordered" evidence="6">
    <location>
        <begin position="133"/>
        <end position="155"/>
    </location>
</feature>
<reference evidence="7" key="2">
    <citation type="submission" date="2002-03" db="EMBL/GenBank/DDBJ databases">
        <authorList>
            <consortium name="The Anopheles Genome Sequencing Consortium"/>
        </authorList>
    </citation>
    <scope>NUCLEOTIDE SEQUENCE</scope>
    <source>
        <strain evidence="7">PEST</strain>
    </source>
</reference>
<dbReference type="EMBL" id="AAAB01008980">
    <property type="protein sequence ID" value="EDO63459.1"/>
    <property type="molecule type" value="Genomic_DNA"/>
</dbReference>
<evidence type="ECO:0000313" key="7">
    <source>
        <dbReference type="EMBL" id="EDO63459.1"/>
    </source>
</evidence>
<gene>
    <name evidence="7" type="ORF">AgaP_AGAP010201</name>
</gene>